<dbReference type="Proteomes" id="UP000198975">
    <property type="component" value="Unassembled WGS sequence"/>
</dbReference>
<evidence type="ECO:0000313" key="2">
    <source>
        <dbReference type="Proteomes" id="UP000198975"/>
    </source>
</evidence>
<dbReference type="GO" id="GO:0003677">
    <property type="term" value="F:DNA binding"/>
    <property type="evidence" value="ECO:0007669"/>
    <property type="project" value="InterPro"/>
</dbReference>
<evidence type="ECO:0000313" key="1">
    <source>
        <dbReference type="EMBL" id="SCB72478.1"/>
    </source>
</evidence>
<dbReference type="SUPFAM" id="SSF47413">
    <property type="entry name" value="lambda repressor-like DNA-binding domains"/>
    <property type="match status" value="1"/>
</dbReference>
<sequence>MMNAYELQALRHIFAMTVEECAIWIAPDNTTAEWQAWENGEKAIPADIVAKLLELRKKRQTHINALISRINNRIGNNTMRFFADLAAFQTVYRDGDYLDWKVYQSVAAELYAHDLEHLC</sequence>
<name>A0A1C3YR29_9ENTR</name>
<dbReference type="InterPro" id="IPR027910">
    <property type="entry name" value="YdiL_sf"/>
</dbReference>
<dbReference type="InterPro" id="IPR015060">
    <property type="entry name" value="Aca2_YdiL-like"/>
</dbReference>
<dbReference type="Gene3D" id="1.10.3100.10">
    <property type="entry name" value="Putative cytoplasmic protein"/>
    <property type="match status" value="1"/>
</dbReference>
<protein>
    <submittedName>
        <fullName evidence="1">Uncharacterized protein</fullName>
    </submittedName>
</protein>
<dbReference type="InterPro" id="IPR010982">
    <property type="entry name" value="Lambda_DNA-bd_dom_sf"/>
</dbReference>
<dbReference type="AlphaFoldDB" id="A0A1C3YR29"/>
<dbReference type="Pfam" id="PF08965">
    <property type="entry name" value="Aca2_YdiL"/>
    <property type="match status" value="1"/>
</dbReference>
<accession>A0A1C3YR29</accession>
<keyword evidence="2" id="KW-1185">Reference proteome</keyword>
<organism evidence="1 2">
    <name type="scientific">Kosakonia oryzendophytica</name>
    <dbReference type="NCBI Taxonomy" id="1005665"/>
    <lineage>
        <taxon>Bacteria</taxon>
        <taxon>Pseudomonadati</taxon>
        <taxon>Pseudomonadota</taxon>
        <taxon>Gammaproteobacteria</taxon>
        <taxon>Enterobacterales</taxon>
        <taxon>Enterobacteriaceae</taxon>
        <taxon>Kosakonia</taxon>
    </lineage>
</organism>
<reference evidence="2" key="1">
    <citation type="submission" date="2016-08" db="EMBL/GenBank/DDBJ databases">
        <authorList>
            <person name="Varghese N."/>
            <person name="Submissions Spin"/>
        </authorList>
    </citation>
    <scope>NUCLEOTIDE SEQUENCE [LARGE SCALE GENOMIC DNA]</scope>
    <source>
        <strain evidence="2">REICA_082</strain>
    </source>
</reference>
<gene>
    <name evidence="1" type="ORF">GA0061071_10156</name>
</gene>
<proteinExistence type="predicted"/>
<dbReference type="EMBL" id="FMAY01000001">
    <property type="protein sequence ID" value="SCB72478.1"/>
    <property type="molecule type" value="Genomic_DNA"/>
</dbReference>